<dbReference type="InterPro" id="IPR054187">
    <property type="entry name" value="DUF6892"/>
</dbReference>
<dbReference type="EMBL" id="CP016415">
    <property type="protein sequence ID" value="ANU38604.1"/>
    <property type="molecule type" value="Genomic_DNA"/>
</dbReference>
<protein>
    <recommendedName>
        <fullName evidence="1">DUF6892 domain-containing protein</fullName>
    </recommendedName>
</protein>
<dbReference type="PATRIC" id="fig|45658.7.peg.3526"/>
<gene>
    <name evidence="2" type="ORF">VSVS05_03567</name>
</gene>
<dbReference type="AlphaFoldDB" id="A0A1C7FGX3"/>
<sequence length="155" mass="17804">MNDNLKLLVLGWLYLEDEMIKSQLDNIHAMGFQDLIYGDNKKYAWFACIPEVRERILAIEISDKQLARVDYLSGECCDTHSMIMPNWDGTGDEFDLESFEGIEKLTNLKCLELLQLEKVIDGHKLLEMQLTEINSCEGLSDAIVIELERRGVVFS</sequence>
<dbReference type="RefSeq" id="WP_065546369.1">
    <property type="nucleotide sequence ID" value="NZ_CP016415.1"/>
</dbReference>
<evidence type="ECO:0000259" key="1">
    <source>
        <dbReference type="Pfam" id="PF21832"/>
    </source>
</evidence>
<evidence type="ECO:0000313" key="3">
    <source>
        <dbReference type="Proteomes" id="UP000092528"/>
    </source>
</evidence>
<keyword evidence="3" id="KW-1185">Reference proteome</keyword>
<proteinExistence type="predicted"/>
<evidence type="ECO:0000313" key="2">
    <source>
        <dbReference type="EMBL" id="ANU38604.1"/>
    </source>
</evidence>
<accession>A0A1C7FGX3</accession>
<reference evidence="2 3" key="1">
    <citation type="submission" date="2016-07" db="EMBL/GenBank/DDBJ databases">
        <title>Genome sequencing of Vibrio scophthalmi strain VS-05, an isolated from Paralichthys olivaceus.</title>
        <authorList>
            <person name="Han H.-J."/>
        </authorList>
    </citation>
    <scope>NUCLEOTIDE SEQUENCE [LARGE SCALE GENOMIC DNA]</scope>
    <source>
        <strain evidence="2 3">VS-05</strain>
    </source>
</reference>
<dbReference type="Pfam" id="PF21832">
    <property type="entry name" value="DUF6892"/>
    <property type="match status" value="1"/>
</dbReference>
<feature type="domain" description="DUF6892" evidence="1">
    <location>
        <begin position="4"/>
        <end position="152"/>
    </location>
</feature>
<dbReference type="Proteomes" id="UP000092528">
    <property type="component" value="Chromosome 2"/>
</dbReference>
<organism evidence="2 3">
    <name type="scientific">Vibrio scophthalmi</name>
    <dbReference type="NCBI Taxonomy" id="45658"/>
    <lineage>
        <taxon>Bacteria</taxon>
        <taxon>Pseudomonadati</taxon>
        <taxon>Pseudomonadota</taxon>
        <taxon>Gammaproteobacteria</taxon>
        <taxon>Vibrionales</taxon>
        <taxon>Vibrionaceae</taxon>
        <taxon>Vibrio</taxon>
    </lineage>
</organism>
<name>A0A1C7FGX3_9VIBR</name>